<feature type="region of interest" description="Disordered" evidence="1">
    <location>
        <begin position="171"/>
        <end position="312"/>
    </location>
</feature>
<reference evidence="2" key="1">
    <citation type="submission" date="2020-12" db="EMBL/GenBank/DDBJ databases">
        <authorList>
            <consortium name="Molecular Ecology Group"/>
        </authorList>
    </citation>
    <scope>NUCLEOTIDE SEQUENCE</scope>
    <source>
        <strain evidence="2">TBG_1078</strain>
    </source>
</reference>
<accession>A0A811ZJR4</accession>
<feature type="compositionally biased region" description="Polar residues" evidence="1">
    <location>
        <begin position="141"/>
        <end position="150"/>
    </location>
</feature>
<protein>
    <submittedName>
        <fullName evidence="2">(raccoon dog) hypothetical protein</fullName>
    </submittedName>
</protein>
<feature type="region of interest" description="Disordered" evidence="1">
    <location>
        <begin position="1"/>
        <end position="40"/>
    </location>
</feature>
<evidence type="ECO:0000313" key="2">
    <source>
        <dbReference type="EMBL" id="CAD7688929.1"/>
    </source>
</evidence>
<feature type="compositionally biased region" description="Low complexity" evidence="1">
    <location>
        <begin position="215"/>
        <end position="224"/>
    </location>
</feature>
<name>A0A811ZJR4_NYCPR</name>
<comment type="caution">
    <text evidence="2">The sequence shown here is derived from an EMBL/GenBank/DDBJ whole genome shotgun (WGS) entry which is preliminary data.</text>
</comment>
<gene>
    <name evidence="2" type="ORF">NYPRO_LOCUS21723</name>
</gene>
<sequence>MVRGRPSVYEAPSAPQPAPPAPKFGGAAAPRPPETRSRSKVALVPGRCSFGMVISGVPGSLPRWAAARTLHTRIPERRSPLEGEKGCSETSASERARPGSECIRGGGGGAPRGGFGSPDSGSPLRTRMRERSYCRAGNGQEPPSQVQEETPTASCCCLCERLAFRPGCHRLRAGPARPASRPRFAGRRLHGPGRAPSAGTAGVRNPASPGGQGGSAPPAHAPQRPQRRKFGLGGSPLVRLSGGPRAAGRRARRLSPRGAAGCQHPASRLPKVLEQRGKSLGEGTQGPPRGRRAGGAHLGAAHPGGSGPHAWVGAAAALSEAAGARGAGRGPCRRGGRR</sequence>
<dbReference type="AlphaFoldDB" id="A0A811ZJR4"/>
<keyword evidence="3" id="KW-1185">Reference proteome</keyword>
<feature type="compositionally biased region" description="Gly residues" evidence="1">
    <location>
        <begin position="104"/>
        <end position="116"/>
    </location>
</feature>
<evidence type="ECO:0000313" key="3">
    <source>
        <dbReference type="Proteomes" id="UP000645828"/>
    </source>
</evidence>
<feature type="compositionally biased region" description="Basic and acidic residues" evidence="1">
    <location>
        <begin position="73"/>
        <end position="98"/>
    </location>
</feature>
<dbReference type="Proteomes" id="UP000645828">
    <property type="component" value="Unassembled WGS sequence"/>
</dbReference>
<organism evidence="2 3">
    <name type="scientific">Nyctereutes procyonoides</name>
    <name type="common">Raccoon dog</name>
    <name type="synonym">Canis procyonoides</name>
    <dbReference type="NCBI Taxonomy" id="34880"/>
    <lineage>
        <taxon>Eukaryota</taxon>
        <taxon>Metazoa</taxon>
        <taxon>Chordata</taxon>
        <taxon>Craniata</taxon>
        <taxon>Vertebrata</taxon>
        <taxon>Euteleostomi</taxon>
        <taxon>Mammalia</taxon>
        <taxon>Eutheria</taxon>
        <taxon>Laurasiatheria</taxon>
        <taxon>Carnivora</taxon>
        <taxon>Caniformia</taxon>
        <taxon>Canidae</taxon>
        <taxon>Nyctereutes</taxon>
    </lineage>
</organism>
<evidence type="ECO:0000256" key="1">
    <source>
        <dbReference type="SAM" id="MobiDB-lite"/>
    </source>
</evidence>
<proteinExistence type="predicted"/>
<feature type="compositionally biased region" description="Low complexity" evidence="1">
    <location>
        <begin position="173"/>
        <end position="183"/>
    </location>
</feature>
<dbReference type="EMBL" id="CAJHUB010000768">
    <property type="protein sequence ID" value="CAD7688929.1"/>
    <property type="molecule type" value="Genomic_DNA"/>
</dbReference>
<feature type="region of interest" description="Disordered" evidence="1">
    <location>
        <begin position="71"/>
        <end position="150"/>
    </location>
</feature>